<dbReference type="Proteomes" id="UP000176897">
    <property type="component" value="Unassembled WGS sequence"/>
</dbReference>
<evidence type="ECO:0000259" key="2">
    <source>
        <dbReference type="Pfam" id="PF01370"/>
    </source>
</evidence>
<sequence length="314" mass="34919">MFNCKNIEESMETVLVTGATGFLGSALVEALFDQGKRVIGIGRRDQGFLSDRVVKDPQFILRRLDLTQDVEVALSEYKVDTIFHLAAQQPSSPNISFDDFYKGNVITTRNVIALAKQSASQLIYASTIAVWGALDKELCEDVPPTPNNYYSLTKYIAERLIEIELQRTNVQAIVVRFPSLYGRNHLGGMIYTYVQLARANTPIEVYGNGQTARNALYVGDAIKALCKVAENKDKLAQFEMFLAGSANSLPMAKIAQHVKDALGSSSPIVPIDKPSSPPWDVRINTEKAKNRLAFAPMRIEEGIRQYIKDILRDV</sequence>
<dbReference type="PANTHER" id="PTHR43000">
    <property type="entry name" value="DTDP-D-GLUCOSE 4,6-DEHYDRATASE-RELATED"/>
    <property type="match status" value="1"/>
</dbReference>
<comment type="similarity">
    <text evidence="1">Belongs to the NAD(P)-dependent epimerase/dehydratase family.</text>
</comment>
<dbReference type="SUPFAM" id="SSF51735">
    <property type="entry name" value="NAD(P)-binding Rossmann-fold domains"/>
    <property type="match status" value="1"/>
</dbReference>
<protein>
    <recommendedName>
        <fullName evidence="2">NAD-dependent epimerase/dehydratase domain-containing protein</fullName>
    </recommendedName>
</protein>
<dbReference type="AlphaFoldDB" id="A0A1F7UUG2"/>
<comment type="caution">
    <text evidence="3">The sequence shown here is derived from an EMBL/GenBank/DDBJ whole genome shotgun (WGS) entry which is preliminary data.</text>
</comment>
<proteinExistence type="inferred from homology"/>
<reference evidence="3 4" key="1">
    <citation type="journal article" date="2016" name="Nat. Commun.">
        <title>Thousands of microbial genomes shed light on interconnected biogeochemical processes in an aquifer system.</title>
        <authorList>
            <person name="Anantharaman K."/>
            <person name="Brown C.T."/>
            <person name="Hug L.A."/>
            <person name="Sharon I."/>
            <person name="Castelle C.J."/>
            <person name="Probst A.J."/>
            <person name="Thomas B.C."/>
            <person name="Singh A."/>
            <person name="Wilkins M.J."/>
            <person name="Karaoz U."/>
            <person name="Brodie E.L."/>
            <person name="Williams K.H."/>
            <person name="Hubbard S.S."/>
            <person name="Banfield J.F."/>
        </authorList>
    </citation>
    <scope>NUCLEOTIDE SEQUENCE [LARGE SCALE GENOMIC DNA]</scope>
</reference>
<feature type="domain" description="NAD-dependent epimerase/dehydratase" evidence="2">
    <location>
        <begin position="14"/>
        <end position="242"/>
    </location>
</feature>
<dbReference type="STRING" id="1802401.A3B21_00375"/>
<dbReference type="EMBL" id="MGEJ01000007">
    <property type="protein sequence ID" value="OGL81364.1"/>
    <property type="molecule type" value="Genomic_DNA"/>
</dbReference>
<name>A0A1F7UUG2_9BACT</name>
<gene>
    <name evidence="3" type="ORF">A3B21_00375</name>
</gene>
<dbReference type="InterPro" id="IPR001509">
    <property type="entry name" value="Epimerase_deHydtase"/>
</dbReference>
<dbReference type="Gene3D" id="3.40.50.720">
    <property type="entry name" value="NAD(P)-binding Rossmann-like Domain"/>
    <property type="match status" value="1"/>
</dbReference>
<dbReference type="InterPro" id="IPR036291">
    <property type="entry name" value="NAD(P)-bd_dom_sf"/>
</dbReference>
<accession>A0A1F7UUG2</accession>
<evidence type="ECO:0000313" key="4">
    <source>
        <dbReference type="Proteomes" id="UP000176897"/>
    </source>
</evidence>
<evidence type="ECO:0000313" key="3">
    <source>
        <dbReference type="EMBL" id="OGL81364.1"/>
    </source>
</evidence>
<evidence type="ECO:0000256" key="1">
    <source>
        <dbReference type="ARBA" id="ARBA00007637"/>
    </source>
</evidence>
<organism evidence="3 4">
    <name type="scientific">Candidatus Uhrbacteria bacterium RIFCSPLOWO2_01_FULL_47_24</name>
    <dbReference type="NCBI Taxonomy" id="1802401"/>
    <lineage>
        <taxon>Bacteria</taxon>
        <taxon>Candidatus Uhriibacteriota</taxon>
    </lineage>
</organism>
<dbReference type="Pfam" id="PF01370">
    <property type="entry name" value="Epimerase"/>
    <property type="match status" value="1"/>
</dbReference>